<gene>
    <name evidence="1" type="ORF">F0L46_12285</name>
</gene>
<reference evidence="1 2" key="1">
    <citation type="submission" date="2019-09" db="EMBL/GenBank/DDBJ databases">
        <title>Salinarimonas rosea gen. nov., sp. nov., a new member of the a-2 subgroup of the Proteobacteria.</title>
        <authorList>
            <person name="Liu J."/>
        </authorList>
    </citation>
    <scope>NUCLEOTIDE SEQUENCE [LARGE SCALE GENOMIC DNA]</scope>
    <source>
        <strain evidence="1 2">BN140002</strain>
    </source>
</reference>
<keyword evidence="2" id="KW-1185">Reference proteome</keyword>
<dbReference type="Proteomes" id="UP000323142">
    <property type="component" value="Unassembled WGS sequence"/>
</dbReference>
<evidence type="ECO:0000313" key="1">
    <source>
        <dbReference type="EMBL" id="KAA2237038.1"/>
    </source>
</evidence>
<dbReference type="EMBL" id="VUOA01000021">
    <property type="protein sequence ID" value="KAA2237038.1"/>
    <property type="molecule type" value="Genomic_DNA"/>
</dbReference>
<evidence type="ECO:0000313" key="2">
    <source>
        <dbReference type="Proteomes" id="UP000323142"/>
    </source>
</evidence>
<comment type="caution">
    <text evidence="1">The sequence shown here is derived from an EMBL/GenBank/DDBJ whole genome shotgun (WGS) entry which is preliminary data.</text>
</comment>
<name>A0A5B2VEL2_9HYPH</name>
<accession>A0A5B2VEL2</accession>
<proteinExistence type="predicted"/>
<organism evidence="1 2">
    <name type="scientific">Salinarimonas soli</name>
    <dbReference type="NCBI Taxonomy" id="1638099"/>
    <lineage>
        <taxon>Bacteria</taxon>
        <taxon>Pseudomonadati</taxon>
        <taxon>Pseudomonadota</taxon>
        <taxon>Alphaproteobacteria</taxon>
        <taxon>Hyphomicrobiales</taxon>
        <taxon>Salinarimonadaceae</taxon>
        <taxon>Salinarimonas</taxon>
    </lineage>
</organism>
<dbReference type="AlphaFoldDB" id="A0A5B2VEL2"/>
<protein>
    <submittedName>
        <fullName evidence="1">Uncharacterized protein</fullName>
    </submittedName>
</protein>
<reference evidence="1 2" key="2">
    <citation type="submission" date="2019-09" db="EMBL/GenBank/DDBJ databases">
        <authorList>
            <person name="Jin C."/>
        </authorList>
    </citation>
    <scope>NUCLEOTIDE SEQUENCE [LARGE SCALE GENOMIC DNA]</scope>
    <source>
        <strain evidence="1 2">BN140002</strain>
    </source>
</reference>
<dbReference type="RefSeq" id="WP_149817889.1">
    <property type="nucleotide sequence ID" value="NZ_VUOA01000021.1"/>
</dbReference>
<sequence>MPTESKTRRGGVLEQARRLAKSGAYTSADAVLGALREIDPSIASSRWFSDFRFKAQLGILCELARRA</sequence>